<organism evidence="2 3">
    <name type="scientific">Gymnopus androsaceus JB14</name>
    <dbReference type="NCBI Taxonomy" id="1447944"/>
    <lineage>
        <taxon>Eukaryota</taxon>
        <taxon>Fungi</taxon>
        <taxon>Dikarya</taxon>
        <taxon>Basidiomycota</taxon>
        <taxon>Agaricomycotina</taxon>
        <taxon>Agaricomycetes</taxon>
        <taxon>Agaricomycetidae</taxon>
        <taxon>Agaricales</taxon>
        <taxon>Marasmiineae</taxon>
        <taxon>Omphalotaceae</taxon>
        <taxon>Gymnopus</taxon>
    </lineage>
</organism>
<accession>A0A6A4GUS8</accession>
<sequence>MADSQQSPAPLTDSLRSDVLLLSTQLSGKQSTSSESHPTDTELRFLLTSPPFLLLVHSHSPDAKNVNAVLGKITLTGTELAMEFLVCAENAKQDDTQVRALKGQLKNKPPQGRKEKDMDTPSAPIAGKNKEQSAKSAEDIVHLDDYNPNGREWQEATQISGMISRNQTKRSAWAQLQSHLLVKESDGKNTRVRTDSPSADLAKAELAQYHNRVQSPNRTKYPIICLTGATDFFTLPKTRKKQLRIFYKVGKLSWHGKPPPGYSQKGNIFRTTS</sequence>
<feature type="region of interest" description="Disordered" evidence="1">
    <location>
        <begin position="102"/>
        <end position="136"/>
    </location>
</feature>
<evidence type="ECO:0000313" key="2">
    <source>
        <dbReference type="EMBL" id="KAE9388855.1"/>
    </source>
</evidence>
<reference evidence="2" key="1">
    <citation type="journal article" date="2019" name="Environ. Microbiol.">
        <title>Fungal ecological strategies reflected in gene transcription - a case study of two litter decomposers.</title>
        <authorList>
            <person name="Barbi F."/>
            <person name="Kohler A."/>
            <person name="Barry K."/>
            <person name="Baskaran P."/>
            <person name="Daum C."/>
            <person name="Fauchery L."/>
            <person name="Ihrmark K."/>
            <person name="Kuo A."/>
            <person name="LaButti K."/>
            <person name="Lipzen A."/>
            <person name="Morin E."/>
            <person name="Grigoriev I.V."/>
            <person name="Henrissat B."/>
            <person name="Lindahl B."/>
            <person name="Martin F."/>
        </authorList>
    </citation>
    <scope>NUCLEOTIDE SEQUENCE</scope>
    <source>
        <strain evidence="2">JB14</strain>
    </source>
</reference>
<evidence type="ECO:0000313" key="3">
    <source>
        <dbReference type="Proteomes" id="UP000799118"/>
    </source>
</evidence>
<keyword evidence="3" id="KW-1185">Reference proteome</keyword>
<name>A0A6A4GUS8_9AGAR</name>
<gene>
    <name evidence="2" type="ORF">BT96DRAFT_947297</name>
</gene>
<proteinExistence type="predicted"/>
<dbReference type="OrthoDB" id="3126531at2759"/>
<evidence type="ECO:0000256" key="1">
    <source>
        <dbReference type="SAM" id="MobiDB-lite"/>
    </source>
</evidence>
<protein>
    <submittedName>
        <fullName evidence="2">Uncharacterized protein</fullName>
    </submittedName>
</protein>
<dbReference type="EMBL" id="ML769723">
    <property type="protein sequence ID" value="KAE9388855.1"/>
    <property type="molecule type" value="Genomic_DNA"/>
</dbReference>
<dbReference type="AlphaFoldDB" id="A0A6A4GUS8"/>
<dbReference type="Proteomes" id="UP000799118">
    <property type="component" value="Unassembled WGS sequence"/>
</dbReference>